<comment type="subcellular location">
    <subcellularLocation>
        <location evidence="7">Cytoplasm</location>
    </subcellularLocation>
</comment>
<dbReference type="NCBIfam" id="TIGR02432">
    <property type="entry name" value="lysidine_TilS_N"/>
    <property type="match status" value="1"/>
</dbReference>
<dbReference type="InterPro" id="IPR012094">
    <property type="entry name" value="tRNA_Ile_lys_synt"/>
</dbReference>
<evidence type="ECO:0000256" key="5">
    <source>
        <dbReference type="ARBA" id="ARBA00022840"/>
    </source>
</evidence>
<evidence type="ECO:0000256" key="1">
    <source>
        <dbReference type="ARBA" id="ARBA00022490"/>
    </source>
</evidence>
<evidence type="ECO:0000313" key="10">
    <source>
        <dbReference type="EMBL" id="MDO8106583.1"/>
    </source>
</evidence>
<dbReference type="Pfam" id="PF01171">
    <property type="entry name" value="ATP_bind_3"/>
    <property type="match status" value="1"/>
</dbReference>
<dbReference type="InterPro" id="IPR014729">
    <property type="entry name" value="Rossmann-like_a/b/a_fold"/>
</dbReference>
<reference evidence="10 11" key="1">
    <citation type="submission" date="2023-07" db="EMBL/GenBank/DDBJ databases">
        <title>Description of novel actinomycetes strains, isolated from tidal flat sediment.</title>
        <authorList>
            <person name="Lu C."/>
        </authorList>
    </citation>
    <scope>NUCLEOTIDE SEQUENCE [LARGE SCALE GENOMIC DNA]</scope>
    <source>
        <strain evidence="10 11">SYSU T00b441</strain>
    </source>
</reference>
<feature type="domain" description="tRNA(Ile)-lysidine synthase substrate-binding" evidence="9">
    <location>
        <begin position="259"/>
        <end position="325"/>
    </location>
</feature>
<protein>
    <recommendedName>
        <fullName evidence="7">tRNA(Ile)-lysidine synthase</fullName>
        <ecNumber evidence="7">6.3.4.19</ecNumber>
    </recommendedName>
    <alternativeName>
        <fullName evidence="7">tRNA(Ile)-2-lysyl-cytidine synthase</fullName>
    </alternativeName>
    <alternativeName>
        <fullName evidence="7">tRNA(Ile)-lysidine synthetase</fullName>
    </alternativeName>
</protein>
<evidence type="ECO:0000256" key="7">
    <source>
        <dbReference type="HAMAP-Rule" id="MF_01161"/>
    </source>
</evidence>
<evidence type="ECO:0000256" key="2">
    <source>
        <dbReference type="ARBA" id="ARBA00022598"/>
    </source>
</evidence>
<dbReference type="RefSeq" id="WP_304600234.1">
    <property type="nucleotide sequence ID" value="NZ_JAUQYO010000001.1"/>
</dbReference>
<dbReference type="EC" id="6.3.4.19" evidence="7"/>
<evidence type="ECO:0000313" key="11">
    <source>
        <dbReference type="Proteomes" id="UP001232536"/>
    </source>
</evidence>
<dbReference type="InterPro" id="IPR012795">
    <property type="entry name" value="tRNA_Ile_lys_synt_N"/>
</dbReference>
<dbReference type="InterPro" id="IPR015262">
    <property type="entry name" value="tRNA_Ile_lys_synt_subst-bd"/>
</dbReference>
<comment type="function">
    <text evidence="7">Ligates lysine onto the cytidine present at position 34 of the AUA codon-specific tRNA(Ile) that contains the anticodon CAU, in an ATP-dependent manner. Cytidine is converted to lysidine, thus changing the amino acid specificity of the tRNA from methionine to isoleucine.</text>
</comment>
<feature type="domain" description="tRNA(Ile)-lysidine/2-thiocytidine synthase N-terminal" evidence="8">
    <location>
        <begin position="33"/>
        <end position="195"/>
    </location>
</feature>
<dbReference type="InterPro" id="IPR011063">
    <property type="entry name" value="TilS/TtcA_N"/>
</dbReference>
<keyword evidence="3 7" id="KW-0819">tRNA processing</keyword>
<dbReference type="SUPFAM" id="SSF52402">
    <property type="entry name" value="Adenine nucleotide alpha hydrolases-like"/>
    <property type="match status" value="1"/>
</dbReference>
<dbReference type="Pfam" id="PF09179">
    <property type="entry name" value="TilS"/>
    <property type="match status" value="1"/>
</dbReference>
<evidence type="ECO:0000259" key="9">
    <source>
        <dbReference type="Pfam" id="PF09179"/>
    </source>
</evidence>
<evidence type="ECO:0000256" key="3">
    <source>
        <dbReference type="ARBA" id="ARBA00022694"/>
    </source>
</evidence>
<keyword evidence="2 7" id="KW-0436">Ligase</keyword>
<keyword evidence="5 7" id="KW-0067">ATP-binding</keyword>
<accession>A0ABT9D8X0</accession>
<evidence type="ECO:0000256" key="4">
    <source>
        <dbReference type="ARBA" id="ARBA00022741"/>
    </source>
</evidence>
<comment type="domain">
    <text evidence="7">The N-terminal region contains the highly conserved SGGXDS motif, predicted to be a P-loop motif involved in ATP binding.</text>
</comment>
<keyword evidence="1 7" id="KW-0963">Cytoplasm</keyword>
<dbReference type="GO" id="GO:0032267">
    <property type="term" value="F:tRNA(Ile)-lysidine synthase activity"/>
    <property type="evidence" value="ECO:0007669"/>
    <property type="project" value="UniProtKB-EC"/>
</dbReference>
<dbReference type="EMBL" id="JAUQYP010000001">
    <property type="protein sequence ID" value="MDO8106583.1"/>
    <property type="molecule type" value="Genomic_DNA"/>
</dbReference>
<organism evidence="10 11">
    <name type="scientific">Actinotalea lenta</name>
    <dbReference type="NCBI Taxonomy" id="3064654"/>
    <lineage>
        <taxon>Bacteria</taxon>
        <taxon>Bacillati</taxon>
        <taxon>Actinomycetota</taxon>
        <taxon>Actinomycetes</taxon>
        <taxon>Micrococcales</taxon>
        <taxon>Cellulomonadaceae</taxon>
        <taxon>Actinotalea</taxon>
    </lineage>
</organism>
<name>A0ABT9D8X0_9CELL</name>
<comment type="catalytic activity">
    <reaction evidence="6 7">
        <text>cytidine(34) in tRNA(Ile2) + L-lysine + ATP = lysidine(34) in tRNA(Ile2) + AMP + diphosphate + H(+)</text>
        <dbReference type="Rhea" id="RHEA:43744"/>
        <dbReference type="Rhea" id="RHEA-COMP:10625"/>
        <dbReference type="Rhea" id="RHEA-COMP:10670"/>
        <dbReference type="ChEBI" id="CHEBI:15378"/>
        <dbReference type="ChEBI" id="CHEBI:30616"/>
        <dbReference type="ChEBI" id="CHEBI:32551"/>
        <dbReference type="ChEBI" id="CHEBI:33019"/>
        <dbReference type="ChEBI" id="CHEBI:82748"/>
        <dbReference type="ChEBI" id="CHEBI:83665"/>
        <dbReference type="ChEBI" id="CHEBI:456215"/>
        <dbReference type="EC" id="6.3.4.19"/>
    </reaction>
</comment>
<gene>
    <name evidence="7 10" type="primary">tilS</name>
    <name evidence="10" type="ORF">Q6348_05160</name>
</gene>
<keyword evidence="11" id="KW-1185">Reference proteome</keyword>
<dbReference type="PANTHER" id="PTHR43033">
    <property type="entry name" value="TRNA(ILE)-LYSIDINE SYNTHASE-RELATED"/>
    <property type="match status" value="1"/>
</dbReference>
<comment type="caution">
    <text evidence="10">The sequence shown here is derived from an EMBL/GenBank/DDBJ whole genome shotgun (WGS) entry which is preliminary data.</text>
</comment>
<dbReference type="SUPFAM" id="SSF82829">
    <property type="entry name" value="MesJ substrate recognition domain-like"/>
    <property type="match status" value="1"/>
</dbReference>
<proteinExistence type="inferred from homology"/>
<keyword evidence="4 7" id="KW-0547">Nucleotide-binding</keyword>
<evidence type="ECO:0000259" key="8">
    <source>
        <dbReference type="Pfam" id="PF01171"/>
    </source>
</evidence>
<dbReference type="HAMAP" id="MF_01161">
    <property type="entry name" value="tRNA_Ile_lys_synt"/>
    <property type="match status" value="1"/>
</dbReference>
<sequence length="341" mass="34407">MTGPAPAVAAVRHAVRVDLEALMAGSDGPVELVLVACSGGPDSLALAAAVAFVAPRLGIGAGAVVVDHGLQEDSAAVAERAAQACEHLGLRPVQVRRVGPVRPDEASARSARLAALTAAAEEHGAAAVLLGHTLDDQAEQVLLGLARGSGARSLAGMPAVRGVLRRPLLGVRRAVLGDACAAQDLTPWQDPTNHPDGGGARRATVRHVLLPAVEEALGPGMATALARTADLLRADAEVLEPMAADLLARARSGPDGGDLDVEVLAAAPAALRTRALRTALIGWGAPAGALSAAHVAAVDALVTRWTGQGPAFLPGLRVGRRYGRLSPHAPTTEPGSTGGRS</sequence>
<dbReference type="CDD" id="cd01992">
    <property type="entry name" value="TilS_N"/>
    <property type="match status" value="1"/>
</dbReference>
<feature type="binding site" evidence="7">
    <location>
        <begin position="38"/>
        <end position="43"/>
    </location>
    <ligand>
        <name>ATP</name>
        <dbReference type="ChEBI" id="CHEBI:30616"/>
    </ligand>
</feature>
<dbReference type="Gene3D" id="1.20.59.20">
    <property type="match status" value="1"/>
</dbReference>
<dbReference type="Proteomes" id="UP001232536">
    <property type="component" value="Unassembled WGS sequence"/>
</dbReference>
<dbReference type="PANTHER" id="PTHR43033:SF1">
    <property type="entry name" value="TRNA(ILE)-LYSIDINE SYNTHASE-RELATED"/>
    <property type="match status" value="1"/>
</dbReference>
<comment type="similarity">
    <text evidence="7">Belongs to the tRNA(Ile)-lysidine synthase family.</text>
</comment>
<dbReference type="Gene3D" id="3.40.50.620">
    <property type="entry name" value="HUPs"/>
    <property type="match status" value="1"/>
</dbReference>
<evidence type="ECO:0000256" key="6">
    <source>
        <dbReference type="ARBA" id="ARBA00048539"/>
    </source>
</evidence>